<dbReference type="SUPFAM" id="SSF103473">
    <property type="entry name" value="MFS general substrate transporter"/>
    <property type="match status" value="1"/>
</dbReference>
<accession>A0A5Q3QCS6</accession>
<sequence length="446" mass="46767">MGVRGRELGESRAGRTAALGRLLSTVFLDTRPLRYPAYRRLWISTIVTTVGASLSTVAVPTQLYTITGTSAYVGLAGLFGLMPLLVFGLWGGAVADTVDRRKLLLITNTGLAATAVLLWLVAAADVRSPWVVLGLFSLQQTFFAVNSPARMATIARLIPLHLLAPAQALGATVFTFGSIMGPLMAGSLLAVTGLPVLYLIDAVALSLALWAIVRLPALPPQEGAPTSAGLRSVIDGFRYLTLHKVLLASFVLDIIAMVFGMPRALFPEMAERTFGDPPGGGTALGWLFAAIPIGAFLLGVVSGWLHRFQRHGVGVTLAVLAWGVAVVAFGMTDVLWLAVLFLAIGGAADLISMVYRSAILQAAATDSMRGRMQGVFVVVVAGGPRLADTLHGAGGAALGTQTAVAGGGVLVVVFTVVAALCMPAFWRYRAPVEEAEPGRTEPQHHP</sequence>
<organism evidence="8 9">
    <name type="scientific">Allosaccharopolyspora coralli</name>
    <dbReference type="NCBI Taxonomy" id="2665642"/>
    <lineage>
        <taxon>Bacteria</taxon>
        <taxon>Bacillati</taxon>
        <taxon>Actinomycetota</taxon>
        <taxon>Actinomycetes</taxon>
        <taxon>Pseudonocardiales</taxon>
        <taxon>Pseudonocardiaceae</taxon>
        <taxon>Allosaccharopolyspora</taxon>
    </lineage>
</organism>
<protein>
    <submittedName>
        <fullName evidence="8">MFS transporter</fullName>
    </submittedName>
</protein>
<proteinExistence type="predicted"/>
<comment type="subcellular location">
    <subcellularLocation>
        <location evidence="1">Cell inner membrane</location>
        <topology evidence="1">Multi-pass membrane protein</topology>
    </subcellularLocation>
</comment>
<keyword evidence="5 7" id="KW-1133">Transmembrane helix</keyword>
<evidence type="ECO:0000313" key="9">
    <source>
        <dbReference type="Proteomes" id="UP000371041"/>
    </source>
</evidence>
<dbReference type="KEGG" id="sace:GIY23_02630"/>
<evidence type="ECO:0000256" key="4">
    <source>
        <dbReference type="ARBA" id="ARBA00022692"/>
    </source>
</evidence>
<feature type="transmembrane region" description="Helical" evidence="7">
    <location>
        <begin position="128"/>
        <end position="145"/>
    </location>
</feature>
<evidence type="ECO:0000256" key="7">
    <source>
        <dbReference type="SAM" id="Phobius"/>
    </source>
</evidence>
<dbReference type="GO" id="GO:0005886">
    <property type="term" value="C:plasma membrane"/>
    <property type="evidence" value="ECO:0007669"/>
    <property type="project" value="UniProtKB-SubCell"/>
</dbReference>
<feature type="transmembrane region" description="Helical" evidence="7">
    <location>
        <begin position="286"/>
        <end position="305"/>
    </location>
</feature>
<dbReference type="Gene3D" id="1.20.1250.20">
    <property type="entry name" value="MFS general substrate transporter like domains"/>
    <property type="match status" value="1"/>
</dbReference>
<feature type="transmembrane region" description="Helical" evidence="7">
    <location>
        <begin position="404"/>
        <end position="426"/>
    </location>
</feature>
<gene>
    <name evidence="8" type="ORF">GIY23_02630</name>
</gene>
<keyword evidence="2" id="KW-0813">Transport</keyword>
<dbReference type="EMBL" id="CP045929">
    <property type="protein sequence ID" value="QGK68597.1"/>
    <property type="molecule type" value="Genomic_DNA"/>
</dbReference>
<keyword evidence="4 7" id="KW-0812">Transmembrane</keyword>
<keyword evidence="3" id="KW-1003">Cell membrane</keyword>
<dbReference type="InterPro" id="IPR036259">
    <property type="entry name" value="MFS_trans_sf"/>
</dbReference>
<keyword evidence="6 7" id="KW-0472">Membrane</keyword>
<evidence type="ECO:0000313" key="8">
    <source>
        <dbReference type="EMBL" id="QGK68597.1"/>
    </source>
</evidence>
<dbReference type="PANTHER" id="PTHR23513">
    <property type="entry name" value="INTEGRAL MEMBRANE EFFLUX PROTEIN-RELATED"/>
    <property type="match status" value="1"/>
</dbReference>
<name>A0A5Q3QCS6_9PSEU</name>
<feature type="transmembrane region" description="Helical" evidence="7">
    <location>
        <begin position="335"/>
        <end position="355"/>
    </location>
</feature>
<feature type="transmembrane region" description="Helical" evidence="7">
    <location>
        <begin position="41"/>
        <end position="59"/>
    </location>
</feature>
<evidence type="ECO:0000256" key="5">
    <source>
        <dbReference type="ARBA" id="ARBA00022989"/>
    </source>
</evidence>
<feature type="transmembrane region" description="Helical" evidence="7">
    <location>
        <begin position="157"/>
        <end position="176"/>
    </location>
</feature>
<dbReference type="AlphaFoldDB" id="A0A5Q3QCS6"/>
<dbReference type="Proteomes" id="UP000371041">
    <property type="component" value="Chromosome"/>
</dbReference>
<evidence type="ECO:0000256" key="1">
    <source>
        <dbReference type="ARBA" id="ARBA00004429"/>
    </source>
</evidence>
<feature type="transmembrane region" description="Helical" evidence="7">
    <location>
        <begin position="71"/>
        <end position="91"/>
    </location>
</feature>
<feature type="transmembrane region" description="Helical" evidence="7">
    <location>
        <begin position="312"/>
        <end position="329"/>
    </location>
</feature>
<feature type="transmembrane region" description="Helical" evidence="7">
    <location>
        <begin position="188"/>
        <end position="213"/>
    </location>
</feature>
<feature type="transmembrane region" description="Helical" evidence="7">
    <location>
        <begin position="375"/>
        <end position="398"/>
    </location>
</feature>
<dbReference type="PANTHER" id="PTHR23513:SF9">
    <property type="entry name" value="ENTEROBACTIN EXPORTER ENTS"/>
    <property type="match status" value="1"/>
</dbReference>
<feature type="transmembrane region" description="Helical" evidence="7">
    <location>
        <begin position="103"/>
        <end position="122"/>
    </location>
</feature>
<feature type="transmembrane region" description="Helical" evidence="7">
    <location>
        <begin position="245"/>
        <end position="266"/>
    </location>
</feature>
<evidence type="ECO:0000256" key="2">
    <source>
        <dbReference type="ARBA" id="ARBA00022448"/>
    </source>
</evidence>
<evidence type="ECO:0000256" key="3">
    <source>
        <dbReference type="ARBA" id="ARBA00022475"/>
    </source>
</evidence>
<dbReference type="Pfam" id="PF05977">
    <property type="entry name" value="MFS_3"/>
    <property type="match status" value="1"/>
</dbReference>
<dbReference type="CDD" id="cd06173">
    <property type="entry name" value="MFS_MefA_like"/>
    <property type="match status" value="1"/>
</dbReference>
<dbReference type="InterPro" id="IPR010290">
    <property type="entry name" value="TM_effector"/>
</dbReference>
<reference evidence="9" key="1">
    <citation type="submission" date="2019-11" db="EMBL/GenBank/DDBJ databases">
        <title>The complete genome sequence of Saccharopolyspora sp. E2A.</title>
        <authorList>
            <person name="Zhang G."/>
        </authorList>
    </citation>
    <scope>NUCLEOTIDE SEQUENCE [LARGE SCALE GENOMIC DNA]</scope>
    <source>
        <strain evidence="9">E2A</strain>
    </source>
</reference>
<dbReference type="RefSeq" id="WP_154075206.1">
    <property type="nucleotide sequence ID" value="NZ_CP045929.1"/>
</dbReference>
<evidence type="ECO:0000256" key="6">
    <source>
        <dbReference type="ARBA" id="ARBA00023136"/>
    </source>
</evidence>
<keyword evidence="9" id="KW-1185">Reference proteome</keyword>